<proteinExistence type="predicted"/>
<protein>
    <submittedName>
        <fullName evidence="1">Recombinase family protein</fullName>
    </submittedName>
</protein>
<evidence type="ECO:0000313" key="1">
    <source>
        <dbReference type="EMBL" id="WSB96884.1"/>
    </source>
</evidence>
<sequence length="501" mass="55985">MTRRQRASLYARLSVAADAENVSLDGMISDMRELCDRENLEVLEPIHVDDGKSGGFRDRDEFQAWLNDAREGRCEVLVNPVTDRLTREGLNVAASILDVVEGKDPTTGRPAHRPVRLIDCNGLDSLHGDGFRFRFVIQAEVGRSERERIRQRSRDRSRRLRHAGRWGGGTTPYGYRAVPNPELNSDGEPKGWVLVIEPDEAQHVRNAAESLLAVAPVPFTRVVRRLNAAGVKPRRAKEWSRQTLMKVLTGDHIMGRAISNGRPVRDDEGSILTPWPAILTPAEVMALRAILAPNPDAPYTGGRRPSRLLSGLMTCPGCGGILRVFQRKSRTRNPERFVGYRCTSRSQGGTCPTPVSITAGQVEDIVTERYLTVVGALPMRVERVIVSDVSELASVEADIRETVADLATSADAKSFERLQRLQARREELSSMEPTRRSEMVATGQTMAEYWHGALVDDRREMLADVFDEITVLPGRRGYKTVDPDRIETVWRMEPDLGDAYE</sequence>
<accession>A0ACD4ZEU1</accession>
<reference evidence="1" key="1">
    <citation type="submission" date="2022-10" db="EMBL/GenBank/DDBJ databases">
        <title>The complete genomes of actinobacterial strains from the NBC collection.</title>
        <authorList>
            <person name="Joergensen T.S."/>
            <person name="Alvarez Arevalo M."/>
            <person name="Sterndorff E.B."/>
            <person name="Faurdal D."/>
            <person name="Vuksanovic O."/>
            <person name="Mourched A.-S."/>
            <person name="Charusanti P."/>
            <person name="Shaw S."/>
            <person name="Blin K."/>
            <person name="Weber T."/>
        </authorList>
    </citation>
    <scope>NUCLEOTIDE SEQUENCE</scope>
    <source>
        <strain evidence="1">NBC 01771</strain>
    </source>
</reference>
<dbReference type="Proteomes" id="UP001348369">
    <property type="component" value="Chromosome"/>
</dbReference>
<keyword evidence="2" id="KW-1185">Reference proteome</keyword>
<gene>
    <name evidence="1" type="ORF">OG835_07645</name>
</gene>
<dbReference type="EMBL" id="CP109109">
    <property type="protein sequence ID" value="WSB96884.1"/>
    <property type="molecule type" value="Genomic_DNA"/>
</dbReference>
<evidence type="ECO:0000313" key="2">
    <source>
        <dbReference type="Proteomes" id="UP001348369"/>
    </source>
</evidence>
<name>A0ACD4ZEU1_9ACTN</name>
<organism evidence="1 2">
    <name type="scientific">Streptomyces scopuliridis</name>
    <dbReference type="NCBI Taxonomy" id="452529"/>
    <lineage>
        <taxon>Bacteria</taxon>
        <taxon>Bacillati</taxon>
        <taxon>Actinomycetota</taxon>
        <taxon>Actinomycetes</taxon>
        <taxon>Kitasatosporales</taxon>
        <taxon>Streptomycetaceae</taxon>
        <taxon>Streptomyces</taxon>
    </lineage>
</organism>